<sequence>MGASRSSRNKKKADKVLNWAIGIVSVMILVIGGIILISLLKPTDQSASTNNSHEEQHNPQTSADQKSNDGSSDDNNGKSNDEQSNVSNDDSSSDVSADDSNADQKDKNANKEDADKANKEEDSKTQEDVPDSEHRASYDKGSSDWNAQVAALSEATGIPSGNMTIFWLGNGGGPNSSLGRVSAKNTPNKKFIVHLVYKDGQWQADNVQKPS</sequence>
<evidence type="ECO:0000256" key="2">
    <source>
        <dbReference type="SAM" id="Phobius"/>
    </source>
</evidence>
<feature type="domain" description="DUF1510" evidence="3">
    <location>
        <begin position="122"/>
        <end position="209"/>
    </location>
</feature>
<dbReference type="InterPro" id="IPR009988">
    <property type="entry name" value="DUF1510"/>
</dbReference>
<keyword evidence="2" id="KW-0472">Membrane</keyword>
<dbReference type="RefSeq" id="WP_132742815.1">
    <property type="nucleotide sequence ID" value="NZ_SLXK01000001.1"/>
</dbReference>
<feature type="compositionally biased region" description="Polar residues" evidence="1">
    <location>
        <begin position="58"/>
        <end position="74"/>
    </location>
</feature>
<evidence type="ECO:0000313" key="4">
    <source>
        <dbReference type="EMBL" id="TCP32293.1"/>
    </source>
</evidence>
<feature type="compositionally biased region" description="Basic and acidic residues" evidence="1">
    <location>
        <begin position="102"/>
        <end position="142"/>
    </location>
</feature>
<dbReference type="AlphaFoldDB" id="A0A4R2PB16"/>
<proteinExistence type="predicted"/>
<evidence type="ECO:0000256" key="1">
    <source>
        <dbReference type="SAM" id="MobiDB-lite"/>
    </source>
</evidence>
<dbReference type="Proteomes" id="UP000295416">
    <property type="component" value="Unassembled WGS sequence"/>
</dbReference>
<reference evidence="4 5" key="1">
    <citation type="submission" date="2019-03" db="EMBL/GenBank/DDBJ databases">
        <title>Genomic Encyclopedia of Type Strains, Phase IV (KMG-IV): sequencing the most valuable type-strain genomes for metagenomic binning, comparative biology and taxonomic classification.</title>
        <authorList>
            <person name="Goeker M."/>
        </authorList>
    </citation>
    <scope>NUCLEOTIDE SEQUENCE [LARGE SCALE GENOMIC DNA]</scope>
    <source>
        <strain evidence="4 5">DSM 19377</strain>
    </source>
</reference>
<keyword evidence="2" id="KW-0812">Transmembrane</keyword>
<feature type="transmembrane region" description="Helical" evidence="2">
    <location>
        <begin position="16"/>
        <end position="40"/>
    </location>
</feature>
<organism evidence="4 5">
    <name type="scientific">Scopulibacillus darangshiensis</name>
    <dbReference type="NCBI Taxonomy" id="442528"/>
    <lineage>
        <taxon>Bacteria</taxon>
        <taxon>Bacillati</taxon>
        <taxon>Bacillota</taxon>
        <taxon>Bacilli</taxon>
        <taxon>Bacillales</taxon>
        <taxon>Sporolactobacillaceae</taxon>
        <taxon>Scopulibacillus</taxon>
    </lineage>
</organism>
<protein>
    <submittedName>
        <fullName evidence="4">Uncharacterized protein DUF1510</fullName>
    </submittedName>
</protein>
<evidence type="ECO:0000259" key="3">
    <source>
        <dbReference type="Pfam" id="PF07423"/>
    </source>
</evidence>
<gene>
    <name evidence="4" type="ORF">EV207_101272</name>
</gene>
<name>A0A4R2PB16_9BACL</name>
<dbReference type="OrthoDB" id="2168558at2"/>
<feature type="compositionally biased region" description="Low complexity" evidence="1">
    <location>
        <begin position="82"/>
        <end position="95"/>
    </location>
</feature>
<evidence type="ECO:0000313" key="5">
    <source>
        <dbReference type="Proteomes" id="UP000295416"/>
    </source>
</evidence>
<comment type="caution">
    <text evidence="4">The sequence shown here is derived from an EMBL/GenBank/DDBJ whole genome shotgun (WGS) entry which is preliminary data.</text>
</comment>
<feature type="region of interest" description="Disordered" evidence="1">
    <location>
        <begin position="44"/>
        <end position="143"/>
    </location>
</feature>
<keyword evidence="2" id="KW-1133">Transmembrane helix</keyword>
<keyword evidence="5" id="KW-1185">Reference proteome</keyword>
<accession>A0A4R2PB16</accession>
<dbReference type="Pfam" id="PF07423">
    <property type="entry name" value="DUF1510"/>
    <property type="match status" value="1"/>
</dbReference>
<dbReference type="EMBL" id="SLXK01000001">
    <property type="protein sequence ID" value="TCP32293.1"/>
    <property type="molecule type" value="Genomic_DNA"/>
</dbReference>